<dbReference type="RefSeq" id="WP_106855602.1">
    <property type="nucleotide sequence ID" value="NZ_OGTP01000010.1"/>
</dbReference>
<reference evidence="2" key="1">
    <citation type="submission" date="2018-01" db="EMBL/GenBank/DDBJ databases">
        <authorList>
            <person name="Peeters C."/>
        </authorList>
    </citation>
    <scope>NUCLEOTIDE SEQUENCE [LARGE SCALE GENOMIC DNA]</scope>
</reference>
<protein>
    <submittedName>
        <fullName evidence="1">Uncharacterized protein</fullName>
    </submittedName>
</protein>
<evidence type="ECO:0000313" key="2">
    <source>
        <dbReference type="Proteomes" id="UP000238169"/>
    </source>
</evidence>
<dbReference type="Proteomes" id="UP000238169">
    <property type="component" value="Unassembled WGS sequence"/>
</dbReference>
<keyword evidence="2" id="KW-1185">Reference proteome</keyword>
<evidence type="ECO:0000313" key="1">
    <source>
        <dbReference type="EMBL" id="SPB15999.1"/>
    </source>
</evidence>
<organism evidence="1 2">
    <name type="scientific">Caballeronia novacaledonica</name>
    <dbReference type="NCBI Taxonomy" id="1544861"/>
    <lineage>
        <taxon>Bacteria</taxon>
        <taxon>Pseudomonadati</taxon>
        <taxon>Pseudomonadota</taxon>
        <taxon>Betaproteobacteria</taxon>
        <taxon>Burkholderiales</taxon>
        <taxon>Burkholderiaceae</taxon>
        <taxon>Caballeronia</taxon>
    </lineage>
</organism>
<sequence length="81" mass="8891">MKLFNRLAHREFLIVVAIAASALTLPIRQHVTERQSAQASHAEFGRLCEAPAASAGKARVLPAGCRLRATMPANRMRTPWV</sequence>
<dbReference type="EMBL" id="OGTP01000010">
    <property type="protein sequence ID" value="SPB15999.1"/>
    <property type="molecule type" value="Genomic_DNA"/>
</dbReference>
<gene>
    <name evidence="1" type="ORF">NOV72_03198</name>
</gene>
<name>A0A2U3I736_9BURK</name>
<accession>A0A2U3I736</accession>
<proteinExistence type="predicted"/>
<dbReference type="AlphaFoldDB" id="A0A2U3I736"/>
<dbReference type="OrthoDB" id="9132708at2"/>